<organism evidence="2 4">
    <name type="scientific">Superficieibacter electus</name>
    <dbReference type="NCBI Taxonomy" id="2022662"/>
    <lineage>
        <taxon>Bacteria</taxon>
        <taxon>Pseudomonadati</taxon>
        <taxon>Pseudomonadota</taxon>
        <taxon>Gammaproteobacteria</taxon>
        <taxon>Enterobacterales</taxon>
        <taxon>Enterobacteriaceae</taxon>
        <taxon>Superficieibacter</taxon>
    </lineage>
</organism>
<dbReference type="RefSeq" id="WP_103677614.1">
    <property type="nucleotide sequence ID" value="NZ_PQGD01000016.1"/>
</dbReference>
<dbReference type="EMBL" id="PQGD01000016">
    <property type="protein sequence ID" value="POP45782.1"/>
    <property type="molecule type" value="Genomic_DNA"/>
</dbReference>
<sequence length="110" mass="12622">MSKKTKTTIQTRPPDVAGRYIIAEVEFDSAKRQSLPCAGYRPDIVIPSISDAYWGITFIEAEIECFDFPFMAKIVFTFNDEYYSKVAQNQIFHIMEGPHEVGRGKFLTIF</sequence>
<comment type="caution">
    <text evidence="2">The sequence shown here is derived from an EMBL/GenBank/DDBJ whole genome shotgun (WGS) entry which is preliminary data.</text>
</comment>
<name>A0A2P5GL85_9ENTR</name>
<keyword evidence="3" id="KW-1185">Reference proteome</keyword>
<dbReference type="EMBL" id="PQGE01000018">
    <property type="protein sequence ID" value="POP42706.1"/>
    <property type="molecule type" value="Genomic_DNA"/>
</dbReference>
<dbReference type="AlphaFoldDB" id="A0A2P5GL85"/>
<dbReference type="OrthoDB" id="3035387at2"/>
<protein>
    <submittedName>
        <fullName evidence="2">Uncharacterized protein</fullName>
    </submittedName>
</protein>
<evidence type="ECO:0000313" key="2">
    <source>
        <dbReference type="EMBL" id="POP45782.1"/>
    </source>
</evidence>
<dbReference type="Proteomes" id="UP000247005">
    <property type="component" value="Unassembled WGS sequence"/>
</dbReference>
<evidence type="ECO:0000313" key="3">
    <source>
        <dbReference type="Proteomes" id="UP000237073"/>
    </source>
</evidence>
<reference evidence="3 4" key="1">
    <citation type="submission" date="2018-01" db="EMBL/GenBank/DDBJ databases">
        <title>Superficieibacter electus gen. nov., sp. nov., an extended-spectrum beta-lactamase possessing member of the Enterobacteriaceae family, isolated from intensive care unit surfaces.</title>
        <authorList>
            <person name="Potter R.F."/>
            <person name="D'Souza A.W."/>
        </authorList>
    </citation>
    <scope>NUCLEOTIDE SEQUENCE [LARGE SCALE GENOMIC DNA]</scope>
    <source>
        <strain evidence="2 4">BP-1</strain>
        <strain evidence="1 3">BP-2</strain>
    </source>
</reference>
<evidence type="ECO:0000313" key="4">
    <source>
        <dbReference type="Proteomes" id="UP000247005"/>
    </source>
</evidence>
<proteinExistence type="predicted"/>
<dbReference type="Proteomes" id="UP000237073">
    <property type="component" value="Unassembled WGS sequence"/>
</dbReference>
<evidence type="ECO:0000313" key="1">
    <source>
        <dbReference type="EMBL" id="POP42706.1"/>
    </source>
</evidence>
<accession>A0A2P5GL85</accession>
<gene>
    <name evidence="2" type="ORF">CHU32_19265</name>
    <name evidence="1" type="ORF">CHU33_18890</name>
</gene>